<reference evidence="2 3" key="1">
    <citation type="submission" date="2018-06" db="EMBL/GenBank/DDBJ databases">
        <title>Genomic Encyclopedia of Type Strains, Phase IV (KMG-IV): sequencing the most valuable type-strain genomes for metagenomic binning, comparative biology and taxonomic classification.</title>
        <authorList>
            <person name="Goeker M."/>
        </authorList>
    </citation>
    <scope>NUCLEOTIDE SEQUENCE [LARGE SCALE GENOMIC DNA]</scope>
    <source>
        <strain evidence="2 3">DSM 44599</strain>
    </source>
</reference>
<dbReference type="GO" id="GO:0051087">
    <property type="term" value="F:protein-folding chaperone binding"/>
    <property type="evidence" value="ECO:0007669"/>
    <property type="project" value="InterPro"/>
</dbReference>
<proteinExistence type="predicted"/>
<comment type="caution">
    <text evidence="2">The sequence shown here is derived from an EMBL/GenBank/DDBJ whole genome shotgun (WGS) entry which is preliminary data.</text>
</comment>
<dbReference type="AlphaFoldDB" id="A0A366E2L4"/>
<gene>
    <name evidence="2" type="ORF">DFR74_101627</name>
</gene>
<dbReference type="Proteomes" id="UP000252586">
    <property type="component" value="Unassembled WGS sequence"/>
</dbReference>
<evidence type="ECO:0000313" key="3">
    <source>
        <dbReference type="Proteomes" id="UP000252586"/>
    </source>
</evidence>
<evidence type="ECO:0000313" key="2">
    <source>
        <dbReference type="EMBL" id="RBO96611.1"/>
    </source>
</evidence>
<dbReference type="GO" id="GO:0006457">
    <property type="term" value="P:protein folding"/>
    <property type="evidence" value="ECO:0007669"/>
    <property type="project" value="InterPro"/>
</dbReference>
<dbReference type="GO" id="GO:0042803">
    <property type="term" value="F:protein homodimerization activity"/>
    <property type="evidence" value="ECO:0007669"/>
    <property type="project" value="InterPro"/>
</dbReference>
<protein>
    <submittedName>
        <fullName evidence="2">Molecular chaperone GrpE</fullName>
    </submittedName>
</protein>
<organism evidence="2 3">
    <name type="scientific">Nocardia puris</name>
    <dbReference type="NCBI Taxonomy" id="208602"/>
    <lineage>
        <taxon>Bacteria</taxon>
        <taxon>Bacillati</taxon>
        <taxon>Actinomycetota</taxon>
        <taxon>Actinomycetes</taxon>
        <taxon>Mycobacteriales</taxon>
        <taxon>Nocardiaceae</taxon>
        <taxon>Nocardia</taxon>
    </lineage>
</organism>
<sequence length="159" mass="17019">MTDPVEQTLAQLAERVEDLTRVVTRQAATLDRLADEAKERDRRDRAGADLPLVVELFALHGDTSACAATAESERERAAFDAVTTRIERLLTGRGATLLTPGPGTAFDSLTMEATDVVSTTDPSEDRTVDALIAPGLTVGTRSLRPASVVVRQLAKSESD</sequence>
<dbReference type="EMBL" id="QNRE01000001">
    <property type="protein sequence ID" value="RBO96611.1"/>
    <property type="molecule type" value="Genomic_DNA"/>
</dbReference>
<dbReference type="STRING" id="1210090.GCA_001613185_05620"/>
<dbReference type="Pfam" id="PF01025">
    <property type="entry name" value="GrpE"/>
    <property type="match status" value="1"/>
</dbReference>
<accession>A0A366E2L4</accession>
<keyword evidence="1" id="KW-0143">Chaperone</keyword>
<dbReference type="SUPFAM" id="SSF51064">
    <property type="entry name" value="Head domain of nucleotide exchange factor GrpE"/>
    <property type="match status" value="1"/>
</dbReference>
<dbReference type="GO" id="GO:0000774">
    <property type="term" value="F:adenyl-nucleotide exchange factor activity"/>
    <property type="evidence" value="ECO:0007669"/>
    <property type="project" value="InterPro"/>
</dbReference>
<name>A0A366E2L4_9NOCA</name>
<dbReference type="InterPro" id="IPR000740">
    <property type="entry name" value="GrpE"/>
</dbReference>
<dbReference type="RefSeq" id="WP_067512911.1">
    <property type="nucleotide sequence ID" value="NZ_CP107943.1"/>
</dbReference>
<keyword evidence="3" id="KW-1185">Reference proteome</keyword>
<dbReference type="Gene3D" id="2.30.22.10">
    <property type="entry name" value="Head domain of nucleotide exchange factor GrpE"/>
    <property type="match status" value="1"/>
</dbReference>
<dbReference type="OrthoDB" id="4548041at2"/>
<dbReference type="InterPro" id="IPR009012">
    <property type="entry name" value="GrpE_head"/>
</dbReference>
<evidence type="ECO:0000256" key="1">
    <source>
        <dbReference type="ARBA" id="ARBA00023186"/>
    </source>
</evidence>